<evidence type="ECO:0000313" key="3">
    <source>
        <dbReference type="Proteomes" id="UP000824049"/>
    </source>
</evidence>
<dbReference type="SUPFAM" id="SSF46785">
    <property type="entry name" value="Winged helix' DNA-binding domain"/>
    <property type="match status" value="1"/>
</dbReference>
<gene>
    <name evidence="2" type="ORF">H9968_05520</name>
</gene>
<dbReference type="InterPro" id="IPR036388">
    <property type="entry name" value="WH-like_DNA-bd_sf"/>
</dbReference>
<dbReference type="Pfam" id="PF08279">
    <property type="entry name" value="HTH_11"/>
    <property type="match status" value="1"/>
</dbReference>
<dbReference type="InterPro" id="IPR036390">
    <property type="entry name" value="WH_DNA-bd_sf"/>
</dbReference>
<comment type="caution">
    <text evidence="2">The sequence shown here is derived from an EMBL/GenBank/DDBJ whole genome shotgun (WGS) entry which is preliminary data.</text>
</comment>
<reference evidence="2" key="2">
    <citation type="submission" date="2021-04" db="EMBL/GenBank/DDBJ databases">
        <authorList>
            <person name="Gilroy R."/>
        </authorList>
    </citation>
    <scope>NUCLEOTIDE SEQUENCE</scope>
    <source>
        <strain evidence="2">CHK179-28034</strain>
    </source>
</reference>
<dbReference type="Proteomes" id="UP000824049">
    <property type="component" value="Unassembled WGS sequence"/>
</dbReference>
<reference evidence="2" key="1">
    <citation type="journal article" date="2021" name="PeerJ">
        <title>Extensive microbial diversity within the chicken gut microbiome revealed by metagenomics and culture.</title>
        <authorList>
            <person name="Gilroy R."/>
            <person name="Ravi A."/>
            <person name="Getino M."/>
            <person name="Pursley I."/>
            <person name="Horton D.L."/>
            <person name="Alikhan N.F."/>
            <person name="Baker D."/>
            <person name="Gharbi K."/>
            <person name="Hall N."/>
            <person name="Watson M."/>
            <person name="Adriaenssens E.M."/>
            <person name="Foster-Nyarko E."/>
            <person name="Jarju S."/>
            <person name="Secka A."/>
            <person name="Antonio M."/>
            <person name="Oren A."/>
            <person name="Chaudhuri R.R."/>
            <person name="La Ragione R."/>
            <person name="Hildebrand F."/>
            <person name="Pallen M.J."/>
        </authorList>
    </citation>
    <scope>NUCLEOTIDE SEQUENCE</scope>
    <source>
        <strain evidence="2">CHK179-28034</strain>
    </source>
</reference>
<name>A0A9D2EL63_9FIRM</name>
<evidence type="ECO:0000313" key="2">
    <source>
        <dbReference type="EMBL" id="HIZ39376.1"/>
    </source>
</evidence>
<protein>
    <submittedName>
        <fullName evidence="2">MarR family transcriptional regulator</fullName>
    </submittedName>
</protein>
<accession>A0A9D2EL63</accession>
<proteinExistence type="predicted"/>
<evidence type="ECO:0000259" key="1">
    <source>
        <dbReference type="Pfam" id="PF08279"/>
    </source>
</evidence>
<feature type="domain" description="Helix-turn-helix type 11" evidence="1">
    <location>
        <begin position="132"/>
        <end position="180"/>
    </location>
</feature>
<dbReference type="EMBL" id="DXBR01000051">
    <property type="protein sequence ID" value="HIZ39376.1"/>
    <property type="molecule type" value="Genomic_DNA"/>
</dbReference>
<organism evidence="2 3">
    <name type="scientific">Candidatus Anaerobutyricum stercoris</name>
    <dbReference type="NCBI Taxonomy" id="2838457"/>
    <lineage>
        <taxon>Bacteria</taxon>
        <taxon>Bacillati</taxon>
        <taxon>Bacillota</taxon>
        <taxon>Clostridia</taxon>
        <taxon>Lachnospirales</taxon>
        <taxon>Lachnospiraceae</taxon>
        <taxon>Anaerobutyricum</taxon>
    </lineage>
</organism>
<dbReference type="AlphaFoldDB" id="A0A9D2EL63"/>
<dbReference type="Gene3D" id="1.10.10.10">
    <property type="entry name" value="Winged helix-like DNA-binding domain superfamily/Winged helix DNA-binding domain"/>
    <property type="match status" value="1"/>
</dbReference>
<dbReference type="InterPro" id="IPR013196">
    <property type="entry name" value="HTH_11"/>
</dbReference>
<sequence>MKEFIENTLHQKIEITPYRKIKIFPLVLRVNYEFYQMEIMNQYCMLAKPKDNTGLSVLRKQYRQIEHLTGENCVLYLSHLNYYSRDKMLKEGISFVWENRQVYIPFLGLLLKQNEARKIKPCFKISFLTQKFLLSALYEEWDDAAVTEIAEKMGVSKMSITRVVDEIESLGIPVLKKKGRSRRYTKTGTKKEIWNTIKPFLRTPLVREYHLERDVSNIFVKSGVSGLAEMSMLSDNLYPTYAVTKYEIRKKGIDQEKQVPFGEIPGCVVQEIGYYIPFNQGNVIDPLSVYLLLEDMDDPRVETALEKMLEDYVW</sequence>